<reference evidence="3" key="1">
    <citation type="submission" date="2020-05" db="EMBL/GenBank/DDBJ databases">
        <authorList>
            <person name="Chiriac C."/>
            <person name="Salcher M."/>
            <person name="Ghai R."/>
            <person name="Kavagutti S V."/>
        </authorList>
    </citation>
    <scope>NUCLEOTIDE SEQUENCE</scope>
</reference>
<evidence type="ECO:0000259" key="2">
    <source>
        <dbReference type="Pfam" id="PF05257"/>
    </source>
</evidence>
<gene>
    <name evidence="3" type="ORF">UFOVP1263_22</name>
</gene>
<keyword evidence="1" id="KW-0929">Antimicrobial</keyword>
<accession>A0A6J5RAX0</accession>
<proteinExistence type="predicted"/>
<feature type="non-terminal residue" evidence="3">
    <location>
        <position position="117"/>
    </location>
</feature>
<protein>
    <submittedName>
        <fullName evidence="3">TIGR02594, TIGR02594 family protein</fullName>
    </submittedName>
</protein>
<evidence type="ECO:0000256" key="1">
    <source>
        <dbReference type="ARBA" id="ARBA00022529"/>
    </source>
</evidence>
<dbReference type="InterPro" id="IPR007921">
    <property type="entry name" value="CHAP_dom"/>
</dbReference>
<feature type="domain" description="Peptidase C51" evidence="2">
    <location>
        <begin position="48"/>
        <end position="116"/>
    </location>
</feature>
<evidence type="ECO:0000313" key="3">
    <source>
        <dbReference type="EMBL" id="CAB4194129.1"/>
    </source>
</evidence>
<dbReference type="EMBL" id="LR797200">
    <property type="protein sequence ID" value="CAB4194129.1"/>
    <property type="molecule type" value="Genomic_DNA"/>
</dbReference>
<organism evidence="3">
    <name type="scientific">uncultured Caudovirales phage</name>
    <dbReference type="NCBI Taxonomy" id="2100421"/>
    <lineage>
        <taxon>Viruses</taxon>
        <taxon>Duplodnaviria</taxon>
        <taxon>Heunggongvirae</taxon>
        <taxon>Uroviricota</taxon>
        <taxon>Caudoviricetes</taxon>
        <taxon>Peduoviridae</taxon>
        <taxon>Maltschvirus</taxon>
        <taxon>Maltschvirus maltsch</taxon>
    </lineage>
</organism>
<name>A0A6J5RAX0_9CAUD</name>
<dbReference type="Pfam" id="PF05257">
    <property type="entry name" value="CHAP"/>
    <property type="match status" value="1"/>
</dbReference>
<sequence length="117" mass="12335">MTATPSQKATARSLVAIAGEYAGVTEVGQNNRGANIDKWNLAAGAVVGSPWCASFVYHVLQAAGFKQKIVGAASCNNLVKYGRDHKLIVTEPQAGDVVVFAWDHVAPAFDHVGIVDQ</sequence>